<sequence>MAALASSLFTAPVVPSPTVTLSPKAYKEEEEAPFAPVSSSYWYVKVDFTAVPQIKGKDNIKEWAQKWENFCNDQLPRERFPDFESWRNKMKVCYDKIENMVVSADIQKLLGRGVCAESILCTLKKEYGLVTFNVESKITLHIQFFPYHCKKLDKDSLPVVYSGLVFSYYTIHKRLDQLLGDASKEKYCIDEDSLVPNVLNLFT</sequence>
<accession>A0A0G4HXA3</accession>
<organism evidence="1">
    <name type="scientific">Chromera velia CCMP2878</name>
    <dbReference type="NCBI Taxonomy" id="1169474"/>
    <lineage>
        <taxon>Eukaryota</taxon>
        <taxon>Sar</taxon>
        <taxon>Alveolata</taxon>
        <taxon>Colpodellida</taxon>
        <taxon>Chromeraceae</taxon>
        <taxon>Chromera</taxon>
    </lineage>
</organism>
<dbReference type="PhylomeDB" id="A0A0G4HXA3"/>
<dbReference type="EMBL" id="CDMZ01004243">
    <property type="protein sequence ID" value="CEM49133.1"/>
    <property type="molecule type" value="Genomic_DNA"/>
</dbReference>
<dbReference type="VEuPathDB" id="CryptoDB:Cvel_9235"/>
<evidence type="ECO:0000313" key="1">
    <source>
        <dbReference type="EMBL" id="CEM49133.1"/>
    </source>
</evidence>
<protein>
    <submittedName>
        <fullName evidence="1">Uncharacterized protein</fullName>
    </submittedName>
</protein>
<name>A0A0G4HXA3_9ALVE</name>
<dbReference type="AlphaFoldDB" id="A0A0G4HXA3"/>
<reference evidence="1" key="1">
    <citation type="submission" date="2014-11" db="EMBL/GenBank/DDBJ databases">
        <authorList>
            <person name="Otto D Thomas"/>
            <person name="Naeem Raeece"/>
        </authorList>
    </citation>
    <scope>NUCLEOTIDE SEQUENCE</scope>
</reference>
<gene>
    <name evidence="1" type="ORF">Cvel_9235</name>
</gene>
<proteinExistence type="predicted"/>